<sequence length="174" mass="20467">MENQNELELESSRFQFQKTTSLKPLRNHLTLPYPTLILTNYSLKNALTQYIARVTQTRRQHIRYVQLKAARLKLSQNVQKLQTLQKPHFCIIEIQSFFAVNLHQLKSQIFKYLFIFKSAALFNYYEVLFSAHFTCTHLGIFVAKIPPNVRIQEGDFYGKIETSLETKTTQVIHQ</sequence>
<dbReference type="VEuPathDB" id="GiardiaDB:SS50377_28828"/>
<reference evidence="2" key="2">
    <citation type="submission" date="2020-12" db="EMBL/GenBank/DDBJ databases">
        <title>New Spironucleus salmonicida genome in near-complete chromosomes.</title>
        <authorList>
            <person name="Xu F."/>
            <person name="Kurt Z."/>
            <person name="Jimenez-Gonzalez A."/>
            <person name="Astvaldsson A."/>
            <person name="Andersson J.O."/>
            <person name="Svard S.G."/>
        </authorList>
    </citation>
    <scope>NUCLEOTIDE SEQUENCE</scope>
    <source>
        <strain evidence="2">ATCC 50377</strain>
    </source>
</reference>
<organism evidence="1">
    <name type="scientific">Spironucleus salmonicida</name>
    <dbReference type="NCBI Taxonomy" id="348837"/>
    <lineage>
        <taxon>Eukaryota</taxon>
        <taxon>Metamonada</taxon>
        <taxon>Diplomonadida</taxon>
        <taxon>Hexamitidae</taxon>
        <taxon>Hexamitinae</taxon>
        <taxon>Spironucleus</taxon>
    </lineage>
</organism>
<protein>
    <submittedName>
        <fullName evidence="1">Uncharacterized protein</fullName>
    </submittedName>
</protein>
<keyword evidence="4" id="KW-1185">Reference proteome</keyword>
<evidence type="ECO:0000313" key="2">
    <source>
        <dbReference type="EMBL" id="KAH0569314.1"/>
    </source>
</evidence>
<proteinExistence type="predicted"/>
<evidence type="ECO:0000313" key="4">
    <source>
        <dbReference type="Proteomes" id="UP000018208"/>
    </source>
</evidence>
<reference evidence="1 2" key="1">
    <citation type="journal article" date="2014" name="PLoS Genet.">
        <title>The Genome of Spironucleus salmonicida Highlights a Fish Pathogen Adapted to Fluctuating Environments.</title>
        <authorList>
            <person name="Xu F."/>
            <person name="Jerlstrom-Hultqvist J."/>
            <person name="Einarsson E."/>
            <person name="Astvaldsson A."/>
            <person name="Svard S.G."/>
            <person name="Andersson J.O."/>
        </authorList>
    </citation>
    <scope>NUCLEOTIDE SEQUENCE</scope>
    <source>
        <strain evidence="2">ATCC 50377</strain>
    </source>
</reference>
<dbReference type="AlphaFoldDB" id="V6LTD5"/>
<gene>
    <name evidence="1" type="ORF">SS50377_12990</name>
    <name evidence="3" type="ORF">SS50377_27296</name>
    <name evidence="2" type="ORF">SS50377_28828</name>
</gene>
<dbReference type="EMBL" id="KI546054">
    <property type="protein sequence ID" value="EST46956.1"/>
    <property type="molecule type" value="Genomic_DNA"/>
</dbReference>
<name>V6LTD5_9EUKA</name>
<accession>V6LTD5</accession>
<dbReference type="EMBL" id="AUWU02000032">
    <property type="protein sequence ID" value="KAH0569314.1"/>
    <property type="molecule type" value="Genomic_DNA"/>
</dbReference>
<dbReference type="VEuPathDB" id="GiardiaDB:SS50377_27296"/>
<dbReference type="Proteomes" id="UP000018208">
    <property type="component" value="Unassembled WGS sequence"/>
</dbReference>
<evidence type="ECO:0000313" key="1">
    <source>
        <dbReference type="EMBL" id="EST46956.1"/>
    </source>
</evidence>
<evidence type="ECO:0000313" key="3">
    <source>
        <dbReference type="EMBL" id="KAH0571002.1"/>
    </source>
</evidence>
<dbReference type="EMBL" id="AUWU02000007">
    <property type="protein sequence ID" value="KAH0571002.1"/>
    <property type="molecule type" value="Genomic_DNA"/>
</dbReference>